<gene>
    <name evidence="4" type="ORF">UX03_C0004G0028</name>
</gene>
<feature type="domain" description="Phospholipid/glycerol acyltransferase" evidence="3">
    <location>
        <begin position="49"/>
        <end position="173"/>
    </location>
</feature>
<dbReference type="AlphaFoldDB" id="A0A0G1PFC3"/>
<dbReference type="Proteomes" id="UP000034086">
    <property type="component" value="Unassembled WGS sequence"/>
</dbReference>
<dbReference type="Pfam" id="PF01553">
    <property type="entry name" value="Acyltransferase"/>
    <property type="match status" value="1"/>
</dbReference>
<organism evidence="4 5">
    <name type="scientific">Candidatus Woesebacteria bacterium GW2011_GWE1_45_18</name>
    <dbReference type="NCBI Taxonomy" id="1618598"/>
    <lineage>
        <taxon>Bacteria</taxon>
        <taxon>Candidatus Woeseibacteriota</taxon>
    </lineage>
</organism>
<dbReference type="GO" id="GO:0003841">
    <property type="term" value="F:1-acylglycerol-3-phosphate O-acyltransferase activity"/>
    <property type="evidence" value="ECO:0007669"/>
    <property type="project" value="TreeGrafter"/>
</dbReference>
<evidence type="ECO:0000313" key="4">
    <source>
        <dbReference type="EMBL" id="KKU04093.1"/>
    </source>
</evidence>
<evidence type="ECO:0000259" key="3">
    <source>
        <dbReference type="SMART" id="SM00563"/>
    </source>
</evidence>
<dbReference type="SMART" id="SM00563">
    <property type="entry name" value="PlsC"/>
    <property type="match status" value="1"/>
</dbReference>
<dbReference type="CDD" id="cd07989">
    <property type="entry name" value="LPLAT_AGPAT-like"/>
    <property type="match status" value="1"/>
</dbReference>
<dbReference type="PANTHER" id="PTHR10434">
    <property type="entry name" value="1-ACYL-SN-GLYCEROL-3-PHOSPHATE ACYLTRANSFERASE"/>
    <property type="match status" value="1"/>
</dbReference>
<sequence>MNPEKLLYLSRDPRRDLMDRMVDWAFFQSIRRIETGGSERNIPPQGPFVLGFAPHAGWLEVFAIDHFLRKARDSGQGAVWISKKENIEDIPHWVRGERRLLFLDRKNASPHVFRSAHRIMEMGGIVGSPLEGTRYGNPDDPEDLLTLGRFKPGLVYIAQKSDVPIIPVVILGIEAVIPSPEKVKAKSQLAVAAEVAKKAARGGAAVHLRFLPPYREHLTPARKADRKESMNARLKELGHLLAKEIAAINPSYPLGPYGEV</sequence>
<dbReference type="PANTHER" id="PTHR10434:SF11">
    <property type="entry name" value="1-ACYL-SN-GLYCEROL-3-PHOSPHATE ACYLTRANSFERASE"/>
    <property type="match status" value="1"/>
</dbReference>
<accession>A0A0G1PFC3</accession>
<reference evidence="4 5" key="1">
    <citation type="journal article" date="2015" name="Nature">
        <title>rRNA introns, odd ribosomes, and small enigmatic genomes across a large radiation of phyla.</title>
        <authorList>
            <person name="Brown C.T."/>
            <person name="Hug L.A."/>
            <person name="Thomas B.C."/>
            <person name="Sharon I."/>
            <person name="Castelle C.J."/>
            <person name="Singh A."/>
            <person name="Wilkins M.J."/>
            <person name="Williams K.H."/>
            <person name="Banfield J.F."/>
        </authorList>
    </citation>
    <scope>NUCLEOTIDE SEQUENCE [LARGE SCALE GENOMIC DNA]</scope>
</reference>
<dbReference type="EMBL" id="LCKQ01000004">
    <property type="protein sequence ID" value="KKU04093.1"/>
    <property type="molecule type" value="Genomic_DNA"/>
</dbReference>
<protein>
    <recommendedName>
        <fullName evidence="3">Phospholipid/glycerol acyltransferase domain-containing protein</fullName>
    </recommendedName>
</protein>
<evidence type="ECO:0000256" key="2">
    <source>
        <dbReference type="ARBA" id="ARBA00023315"/>
    </source>
</evidence>
<dbReference type="InterPro" id="IPR002123">
    <property type="entry name" value="Plipid/glycerol_acylTrfase"/>
</dbReference>
<dbReference type="SUPFAM" id="SSF69593">
    <property type="entry name" value="Glycerol-3-phosphate (1)-acyltransferase"/>
    <property type="match status" value="1"/>
</dbReference>
<proteinExistence type="predicted"/>
<comment type="caution">
    <text evidence="4">The sequence shown here is derived from an EMBL/GenBank/DDBJ whole genome shotgun (WGS) entry which is preliminary data.</text>
</comment>
<evidence type="ECO:0000256" key="1">
    <source>
        <dbReference type="ARBA" id="ARBA00022679"/>
    </source>
</evidence>
<keyword evidence="1" id="KW-0808">Transferase</keyword>
<keyword evidence="2" id="KW-0012">Acyltransferase</keyword>
<dbReference type="GO" id="GO:0006654">
    <property type="term" value="P:phosphatidic acid biosynthetic process"/>
    <property type="evidence" value="ECO:0007669"/>
    <property type="project" value="TreeGrafter"/>
</dbReference>
<evidence type="ECO:0000313" key="5">
    <source>
        <dbReference type="Proteomes" id="UP000034086"/>
    </source>
</evidence>
<name>A0A0G1PFC3_9BACT</name>